<evidence type="ECO:0000256" key="4">
    <source>
        <dbReference type="ARBA" id="ARBA00022840"/>
    </source>
</evidence>
<reference evidence="8 9" key="1">
    <citation type="submission" date="2019-06" db="EMBL/GenBank/DDBJ databases">
        <title>Draft genome sequence of Miniimonas arenae KCTC 19750T isolated from sea sand.</title>
        <authorList>
            <person name="Park S.-J."/>
        </authorList>
    </citation>
    <scope>NUCLEOTIDE SEQUENCE [LARGE SCALE GENOMIC DNA]</scope>
    <source>
        <strain evidence="8 9">KCTC 19750</strain>
    </source>
</reference>
<dbReference type="InterPro" id="IPR047187">
    <property type="entry name" value="SF1_C_Upf1"/>
</dbReference>
<evidence type="ECO:0000256" key="2">
    <source>
        <dbReference type="ARBA" id="ARBA00022801"/>
    </source>
</evidence>
<dbReference type="InterPro" id="IPR027417">
    <property type="entry name" value="P-loop_NTPase"/>
</dbReference>
<dbReference type="InterPro" id="IPR012337">
    <property type="entry name" value="RNaseH-like_sf"/>
</dbReference>
<evidence type="ECO:0000256" key="5">
    <source>
        <dbReference type="SAM" id="MobiDB-lite"/>
    </source>
</evidence>
<dbReference type="GO" id="GO:0016787">
    <property type="term" value="F:hydrolase activity"/>
    <property type="evidence" value="ECO:0007669"/>
    <property type="project" value="UniProtKB-KW"/>
</dbReference>
<proteinExistence type="predicted"/>
<dbReference type="CDD" id="cd18808">
    <property type="entry name" value="SF1_C_Upf1"/>
    <property type="match status" value="1"/>
</dbReference>
<dbReference type="CDD" id="cd17934">
    <property type="entry name" value="DEXXQc_Upf1-like"/>
    <property type="match status" value="1"/>
</dbReference>
<dbReference type="InterPro" id="IPR050534">
    <property type="entry name" value="Coronavir_polyprotein_1ab"/>
</dbReference>
<keyword evidence="3" id="KW-0347">Helicase</keyword>
<evidence type="ECO:0000256" key="3">
    <source>
        <dbReference type="ARBA" id="ARBA00022806"/>
    </source>
</evidence>
<dbReference type="Proteomes" id="UP000313849">
    <property type="component" value="Unassembled WGS sequence"/>
</dbReference>
<feature type="domain" description="DNA2/NAM7 helicase-like C-terminal" evidence="6">
    <location>
        <begin position="1096"/>
        <end position="1272"/>
    </location>
</feature>
<dbReference type="Pfam" id="PF13087">
    <property type="entry name" value="AAA_12"/>
    <property type="match status" value="1"/>
</dbReference>
<dbReference type="Pfam" id="PF13482">
    <property type="entry name" value="RNase_H_2"/>
    <property type="match status" value="1"/>
</dbReference>
<accession>A0A5C5BBQ2</accession>
<dbReference type="SUPFAM" id="SSF52540">
    <property type="entry name" value="P-loop containing nucleoside triphosphate hydrolases"/>
    <property type="match status" value="1"/>
</dbReference>
<evidence type="ECO:0000256" key="1">
    <source>
        <dbReference type="ARBA" id="ARBA00022741"/>
    </source>
</evidence>
<dbReference type="Gene3D" id="3.40.50.300">
    <property type="entry name" value="P-loop containing nucleotide triphosphate hydrolases"/>
    <property type="match status" value="2"/>
</dbReference>
<dbReference type="NCBIfam" id="TIGR03491">
    <property type="entry name" value="TM0106 family RecB-like putative nuclease"/>
    <property type="match status" value="1"/>
</dbReference>
<dbReference type="PANTHER" id="PTHR43788:SF8">
    <property type="entry name" value="DNA-BINDING PROTEIN SMUBP-2"/>
    <property type="match status" value="1"/>
</dbReference>
<dbReference type="OrthoDB" id="9757917at2"/>
<feature type="region of interest" description="Disordered" evidence="5">
    <location>
        <begin position="603"/>
        <end position="648"/>
    </location>
</feature>
<keyword evidence="4" id="KW-0067">ATP-binding</keyword>
<sequence>MFILAGRDAVADSPTVVYSPTDVTLADCPFRLLRTLDGVLGRAERLPEVDDPMLRRAALLGDAHEARVRLAYEEQYGTYDGVTPRGVAAIEPEGDFRATIATAREQTIAALRGGADVVFQATFFDGRFYGRADFLVKDGDGGGERQASSTPRPRYAVVDTKLTAKVRGTALLQLAAYADQLLALDVPITDRVWLHHGNGVRSDHLLADLLEVYRGERRLVEGLIDAHVALGRPVSWQEWRDGDAEPAELALLPAGLGVRRRACGRCEACTPEVERTDDVRLVHGMKAVHRTRLFAAGVHTVAELGALRTPVPRIPPLVQDRLVRQAAAQAGQRARIAAVEAAGWTLGPGARVVTPDGVPLADVDPAASAALEPVVRFQVLQREGRHVLAALPAPDPGDVYFDFEGDPMWAPHGALEGGLEYLFGLVEEGEQERYVAFWAHDRAQEKAALVDFLAWLQRRRARFPGMHVYHYASYEKTALERLAERHGAGLEEVLTLVREGVLVDLYPVVRNAVVVSQPSYGLKSLEPLYMGAELRDAGGVTTGGDSVIAYAEAAAARGAGEPGAEEAFAAAMAEIADYNRYDCVSTRRLLLWLRSLAGAGAGVTSQPVSTAESSARGPAPVGTPGPAADLPASPATPGPTASPEIGLRPTGEQRLVGALLAAAGESPRSDDDQAFALLAAAVDYHRREQAPGWREHFERLAQPRDWWAETRDVLSVGDGPEAVEVVEPWSTAGRYRRRRLRLTGTLGPASSPDAGRDVFCLHPAGAAEGLRIGTGAAYAATNAVLAEVSVSPDGTRAVFEVVERAPAEFAEGVGVDATPVAVVPGAPVPTKNPHAAIIDVAARAAGLSLRDLDALPAGAPTPSGTPALSDTAAVELLRRRTPRLAGGGALPPLGEDRAAAIARATAALDRSYLAVQGPPGSGKTHVGARVIARLVQQLGWRVGVVAQSHAVVENLLDQVVAGGLDAAQVAKKPATTPDLSDPAVVPPPWTMLGPDAHATFLAQHASDGCVIGGTMWDFTNRSRIADGELDLLVVDEAGQFSLANTLAASTSARRLLLLGDPQQLPQVSQGHHDEPVDQSALAWVTGGEPVMPPTHGYFLDRSWRMHSALCAAASDLAYAGRLRSEVDVTDVRHLDGLAPGVHRRPVAHRGNSSASTEEAAEVVRLVRDLIGRPWRPDGESAPRPTESRDVLVVAAYNAQVALVRAMLDDAGLPGVRVGTVDKFQGQEAAVAIVTLAASSAREIPRGVGFLLDRHRLNVAVSRGQWAAVLVASPALTDGVPLDGDALADLGAYLRLCARAPVLELREAQPLGA</sequence>
<feature type="compositionally biased region" description="Polar residues" evidence="5">
    <location>
        <begin position="603"/>
        <end position="613"/>
    </location>
</feature>
<dbReference type="PANTHER" id="PTHR43788">
    <property type="entry name" value="DNA2/NAM7 HELICASE FAMILY MEMBER"/>
    <property type="match status" value="1"/>
</dbReference>
<dbReference type="InterPro" id="IPR041679">
    <property type="entry name" value="DNA2/NAM7-like_C"/>
</dbReference>
<dbReference type="EMBL" id="VENP01000024">
    <property type="protein sequence ID" value="TNU74136.1"/>
    <property type="molecule type" value="Genomic_DNA"/>
</dbReference>
<keyword evidence="1" id="KW-0547">Nucleotide-binding</keyword>
<gene>
    <name evidence="8" type="ORF">FH969_07955</name>
</gene>
<feature type="compositionally biased region" description="Low complexity" evidence="5">
    <location>
        <begin position="615"/>
        <end position="643"/>
    </location>
</feature>
<dbReference type="Pfam" id="PF13604">
    <property type="entry name" value="AAA_30"/>
    <property type="match status" value="1"/>
</dbReference>
<protein>
    <submittedName>
        <fullName evidence="8">TM0106 family RecB-like putative nuclease</fullName>
    </submittedName>
</protein>
<dbReference type="GO" id="GO:0043139">
    <property type="term" value="F:5'-3' DNA helicase activity"/>
    <property type="evidence" value="ECO:0007669"/>
    <property type="project" value="TreeGrafter"/>
</dbReference>
<evidence type="ECO:0000313" key="9">
    <source>
        <dbReference type="Proteomes" id="UP000313849"/>
    </source>
</evidence>
<dbReference type="GO" id="GO:0005524">
    <property type="term" value="F:ATP binding"/>
    <property type="evidence" value="ECO:0007669"/>
    <property type="project" value="UniProtKB-KW"/>
</dbReference>
<dbReference type="InterPro" id="IPR019993">
    <property type="entry name" value="RecB_nuclease_TM0106_put"/>
</dbReference>
<organism evidence="8 9">
    <name type="scientific">Miniimonas arenae</name>
    <dbReference type="NCBI Taxonomy" id="676201"/>
    <lineage>
        <taxon>Bacteria</taxon>
        <taxon>Bacillati</taxon>
        <taxon>Actinomycetota</taxon>
        <taxon>Actinomycetes</taxon>
        <taxon>Micrococcales</taxon>
        <taxon>Beutenbergiaceae</taxon>
        <taxon>Miniimonas</taxon>
    </lineage>
</organism>
<feature type="domain" description="YprB ribonuclease H-like" evidence="7">
    <location>
        <begin position="399"/>
        <end position="593"/>
    </location>
</feature>
<keyword evidence="2" id="KW-0378">Hydrolase</keyword>
<dbReference type="RefSeq" id="WP_139986832.1">
    <property type="nucleotide sequence ID" value="NZ_VENP01000024.1"/>
</dbReference>
<evidence type="ECO:0000313" key="8">
    <source>
        <dbReference type="EMBL" id="TNU74136.1"/>
    </source>
</evidence>
<evidence type="ECO:0000259" key="7">
    <source>
        <dbReference type="Pfam" id="PF13482"/>
    </source>
</evidence>
<evidence type="ECO:0000259" key="6">
    <source>
        <dbReference type="Pfam" id="PF13087"/>
    </source>
</evidence>
<keyword evidence="9" id="KW-1185">Reference proteome</keyword>
<comment type="caution">
    <text evidence="8">The sequence shown here is derived from an EMBL/GenBank/DDBJ whole genome shotgun (WGS) entry which is preliminary data.</text>
</comment>
<dbReference type="InterPro" id="IPR038720">
    <property type="entry name" value="YprB_RNase_H-like_dom"/>
</dbReference>
<dbReference type="SUPFAM" id="SSF53098">
    <property type="entry name" value="Ribonuclease H-like"/>
    <property type="match status" value="1"/>
</dbReference>
<name>A0A5C5BBQ2_9MICO</name>